<evidence type="ECO:0000256" key="4">
    <source>
        <dbReference type="ARBA" id="ARBA00022692"/>
    </source>
</evidence>
<dbReference type="GO" id="GO:0008381">
    <property type="term" value="F:mechanosensitive monoatomic ion channel activity"/>
    <property type="evidence" value="ECO:0007669"/>
    <property type="project" value="InterPro"/>
</dbReference>
<evidence type="ECO:0000313" key="13">
    <source>
        <dbReference type="Proteomes" id="UP000007488"/>
    </source>
</evidence>
<dbReference type="InterPro" id="IPR023408">
    <property type="entry name" value="MscS_beta-dom_sf"/>
</dbReference>
<evidence type="ECO:0000256" key="6">
    <source>
        <dbReference type="ARBA" id="ARBA00023016"/>
    </source>
</evidence>
<keyword evidence="4 10" id="KW-0812">Transmembrane</keyword>
<reference evidence="12 13" key="1">
    <citation type="journal article" date="2011" name="Stand. Genomic Sci.">
        <title>Complete genome sequence of Syntrophobotulus glycolicus type strain (FlGlyR).</title>
        <authorList>
            <person name="Han C."/>
            <person name="Mwirichia R."/>
            <person name="Chertkov O."/>
            <person name="Held B."/>
            <person name="Lapidus A."/>
            <person name="Nolan M."/>
            <person name="Lucas S."/>
            <person name="Hammon N."/>
            <person name="Deshpande S."/>
            <person name="Cheng J.F."/>
            <person name="Tapia R."/>
            <person name="Goodwin L."/>
            <person name="Pitluck S."/>
            <person name="Huntemann M."/>
            <person name="Liolios K."/>
            <person name="Ivanova N."/>
            <person name="Pagani I."/>
            <person name="Mavromatis K."/>
            <person name="Ovchinikova G."/>
            <person name="Pati A."/>
            <person name="Chen A."/>
            <person name="Palaniappan K."/>
            <person name="Land M."/>
            <person name="Hauser L."/>
            <person name="Brambilla E.M."/>
            <person name="Rohde M."/>
            <person name="Spring S."/>
            <person name="Sikorski J."/>
            <person name="Goker M."/>
            <person name="Woyke T."/>
            <person name="Bristow J."/>
            <person name="Eisen J.A."/>
            <person name="Markowitz V."/>
            <person name="Hugenholtz P."/>
            <person name="Kyrpides N.C."/>
            <person name="Klenk H.P."/>
            <person name="Detter J.C."/>
        </authorList>
    </citation>
    <scope>NUCLEOTIDE SEQUENCE [LARGE SCALE GENOMIC DNA]</scope>
    <source>
        <strain evidence="13">DSM 8271 / FlGlyR</strain>
    </source>
</reference>
<dbReference type="GO" id="GO:0071470">
    <property type="term" value="P:cellular response to osmotic stress"/>
    <property type="evidence" value="ECO:0007669"/>
    <property type="project" value="InterPro"/>
</dbReference>
<feature type="transmembrane region" description="Helical" evidence="10">
    <location>
        <begin position="165"/>
        <end position="192"/>
    </location>
</feature>
<evidence type="ECO:0000256" key="3">
    <source>
        <dbReference type="ARBA" id="ARBA00022519"/>
    </source>
</evidence>
<feature type="transmembrane region" description="Helical" evidence="10">
    <location>
        <begin position="96"/>
        <end position="117"/>
    </location>
</feature>
<evidence type="ECO:0000256" key="7">
    <source>
        <dbReference type="ARBA" id="ARBA00023136"/>
    </source>
</evidence>
<sequence length="418" mass="47592">MSDWVYRLMDNTGLSQTASDYLATAVCVLVIALLSGAAYRLFKGVFLKLIFNIISRSSTRLDDVFQEHRVFDQLLIFVPALIIYLLSPLLKDGQNWLARLAVCMIIFGILRTADKCLGVADTLYRKTEASRTRPIKGFLQVIKIAVYVLGIIVMVGVILNRSPALLLGGVGAASAVLLLVFQNTILGFVASIQLTENKMLRIGDWIEMPAHNADGEVKEITLYTVKVENWDKTVTTIPTYSMISESFKNWRSMTEAGGRRIKRSFLIDTTSIRFCTKEMLDQYRKIQYIHRYLHEKTAEIRAYNEHNRINLSSLVNGRRLTNVGTFRAYLRAYLKHHPQIHQGMTILVRQLAPCESGLPVEIYAFTSTTDWNTYESIQADIFDHILSVAPLFDLRLYQKPTGHDLIHGIELWKHEKNS</sequence>
<dbReference type="SUPFAM" id="SSF50182">
    <property type="entry name" value="Sm-like ribonucleoproteins"/>
    <property type="match status" value="1"/>
</dbReference>
<dbReference type="GO" id="GO:0005886">
    <property type="term" value="C:plasma membrane"/>
    <property type="evidence" value="ECO:0007669"/>
    <property type="project" value="UniProtKB-SubCell"/>
</dbReference>
<dbReference type="InterPro" id="IPR006685">
    <property type="entry name" value="MscS_channel_2nd"/>
</dbReference>
<dbReference type="STRING" id="645991.Sgly_1199"/>
<dbReference type="PANTHER" id="PTHR30414:SF0">
    <property type="entry name" value="MINICONDUCTANCE MECHANOSENSITIVE CHANNEL YBDG"/>
    <property type="match status" value="1"/>
</dbReference>
<accession>F0SUM4</accession>
<name>F0SUM4_SYNGF</name>
<gene>
    <name evidence="12" type="ordered locus">Sgly_1199</name>
</gene>
<dbReference type="Pfam" id="PF00924">
    <property type="entry name" value="MS_channel_2nd"/>
    <property type="match status" value="1"/>
</dbReference>
<proteinExistence type="predicted"/>
<keyword evidence="6" id="KW-0346">Stress response</keyword>
<dbReference type="AlphaFoldDB" id="F0SUM4"/>
<reference evidence="13" key="2">
    <citation type="submission" date="2011-02" db="EMBL/GenBank/DDBJ databases">
        <title>The complete genome of Syntrophobotulus glycolicus DSM 8271.</title>
        <authorList>
            <person name="Lucas S."/>
            <person name="Copeland A."/>
            <person name="Lapidus A."/>
            <person name="Bruce D."/>
            <person name="Goodwin L."/>
            <person name="Pitluck S."/>
            <person name="Kyrpides N."/>
            <person name="Mavromatis K."/>
            <person name="Pagani I."/>
            <person name="Ivanova N."/>
            <person name="Mikhailova N."/>
            <person name="Chertkov O."/>
            <person name="Held B."/>
            <person name="Detter J.C."/>
            <person name="Tapia R."/>
            <person name="Han C."/>
            <person name="Land M."/>
            <person name="Hauser L."/>
            <person name="Markowitz V."/>
            <person name="Cheng J.-F."/>
            <person name="Hugenholtz P."/>
            <person name="Woyke T."/>
            <person name="Wu D."/>
            <person name="Spring S."/>
            <person name="Schroeder M."/>
            <person name="Brambilla E."/>
            <person name="Klenk H.-P."/>
            <person name="Eisen J.A."/>
        </authorList>
    </citation>
    <scope>NUCLEOTIDE SEQUENCE [LARGE SCALE GENOMIC DNA]</scope>
    <source>
        <strain evidence="13">DSM 8271 / FlGlyR</strain>
    </source>
</reference>
<dbReference type="EMBL" id="CP002547">
    <property type="protein sequence ID" value="ADY55517.1"/>
    <property type="molecule type" value="Genomic_DNA"/>
</dbReference>
<dbReference type="InterPro" id="IPR030192">
    <property type="entry name" value="YbdG"/>
</dbReference>
<evidence type="ECO:0000256" key="9">
    <source>
        <dbReference type="ARBA" id="ARBA00093659"/>
    </source>
</evidence>
<dbReference type="Proteomes" id="UP000007488">
    <property type="component" value="Chromosome"/>
</dbReference>
<feature type="transmembrane region" description="Helical" evidence="10">
    <location>
        <begin position="70"/>
        <end position="90"/>
    </location>
</feature>
<feature type="domain" description="Mechanosensitive ion channel MscS" evidence="11">
    <location>
        <begin position="183"/>
        <end position="251"/>
    </location>
</feature>
<organism evidence="12 13">
    <name type="scientific">Syntrophobotulus glycolicus (strain DSM 8271 / FlGlyR)</name>
    <dbReference type="NCBI Taxonomy" id="645991"/>
    <lineage>
        <taxon>Bacteria</taxon>
        <taxon>Bacillati</taxon>
        <taxon>Bacillota</taxon>
        <taxon>Clostridia</taxon>
        <taxon>Eubacteriales</taxon>
        <taxon>Desulfitobacteriaceae</taxon>
        <taxon>Syntrophobotulus</taxon>
    </lineage>
</organism>
<feature type="transmembrane region" description="Helical" evidence="10">
    <location>
        <begin position="138"/>
        <end position="159"/>
    </location>
</feature>
<evidence type="ECO:0000259" key="11">
    <source>
        <dbReference type="Pfam" id="PF00924"/>
    </source>
</evidence>
<keyword evidence="7 10" id="KW-0472">Membrane</keyword>
<dbReference type="eggNOG" id="COG0668">
    <property type="taxonomic scope" value="Bacteria"/>
</dbReference>
<feature type="transmembrane region" description="Helical" evidence="10">
    <location>
        <begin position="20"/>
        <end position="42"/>
    </location>
</feature>
<keyword evidence="13" id="KW-1185">Reference proteome</keyword>
<evidence type="ECO:0000256" key="8">
    <source>
        <dbReference type="ARBA" id="ARBA00093630"/>
    </source>
</evidence>
<dbReference type="Gene3D" id="2.30.30.60">
    <property type="match status" value="1"/>
</dbReference>
<evidence type="ECO:0000256" key="1">
    <source>
        <dbReference type="ARBA" id="ARBA00004429"/>
    </source>
</evidence>
<dbReference type="OrthoDB" id="9775207at2"/>
<dbReference type="FunFam" id="2.30.30.60:FF:000002">
    <property type="entry name" value="Mechanosensitive ion channel family protein"/>
    <property type="match status" value="1"/>
</dbReference>
<dbReference type="KEGG" id="sgy:Sgly_1199"/>
<dbReference type="RefSeq" id="WP_013624387.1">
    <property type="nucleotide sequence ID" value="NC_015172.1"/>
</dbReference>
<evidence type="ECO:0000313" key="12">
    <source>
        <dbReference type="EMBL" id="ADY55517.1"/>
    </source>
</evidence>
<evidence type="ECO:0000256" key="5">
    <source>
        <dbReference type="ARBA" id="ARBA00022989"/>
    </source>
</evidence>
<comment type="subcellular location">
    <subcellularLocation>
        <location evidence="1">Cell inner membrane</location>
        <topology evidence="1">Multi-pass membrane protein</topology>
    </subcellularLocation>
</comment>
<dbReference type="InterPro" id="IPR010920">
    <property type="entry name" value="LSM_dom_sf"/>
</dbReference>
<protein>
    <recommendedName>
        <fullName evidence="8">Mechanosensing system component YbdG</fullName>
    </recommendedName>
    <alternativeName>
        <fullName evidence="9">Mechanosensitive channel homolog YbdG</fullName>
    </alternativeName>
</protein>
<dbReference type="PANTHER" id="PTHR30414">
    <property type="entry name" value="MINICONDUCTANCE MECHANOSENSITIVE CHANNEL YBDG"/>
    <property type="match status" value="1"/>
</dbReference>
<keyword evidence="5 10" id="KW-1133">Transmembrane helix</keyword>
<keyword evidence="3" id="KW-0997">Cell inner membrane</keyword>
<evidence type="ECO:0000256" key="2">
    <source>
        <dbReference type="ARBA" id="ARBA00022475"/>
    </source>
</evidence>
<dbReference type="HOGENOM" id="CLU_045354_1_0_9"/>
<keyword evidence="2" id="KW-1003">Cell membrane</keyword>
<evidence type="ECO:0000256" key="10">
    <source>
        <dbReference type="SAM" id="Phobius"/>
    </source>
</evidence>